<dbReference type="InterPro" id="IPR050153">
    <property type="entry name" value="Metal_Ion_Import_ABC"/>
</dbReference>
<keyword evidence="3" id="KW-0547">Nucleotide-binding</keyword>
<dbReference type="GO" id="GO:0016887">
    <property type="term" value="F:ATP hydrolysis activity"/>
    <property type="evidence" value="ECO:0007669"/>
    <property type="project" value="InterPro"/>
</dbReference>
<keyword evidence="4 6" id="KW-0067">ATP-binding</keyword>
<reference evidence="6 7" key="1">
    <citation type="journal article" date="2016" name="Front. Microbiol.">
        <title>Comprehensive Phylogenetic Analysis of Bovine Non-aureus Staphylococci Species Based on Whole-Genome Sequencing.</title>
        <authorList>
            <person name="Naushad S."/>
            <person name="Barkema H.W."/>
            <person name="Luby C."/>
            <person name="Condas L.A."/>
            <person name="Nobrega D.B."/>
            <person name="Carson D.A."/>
            <person name="De Buck J."/>
        </authorList>
    </citation>
    <scope>NUCLEOTIDE SEQUENCE [LARGE SCALE GENOMIC DNA]</scope>
    <source>
        <strain evidence="6 7">SNUC 2204</strain>
    </source>
</reference>
<dbReference type="PROSITE" id="PS00211">
    <property type="entry name" value="ABC_TRANSPORTER_1"/>
    <property type="match status" value="1"/>
</dbReference>
<name>A0A2T4PR87_9STAP</name>
<dbReference type="PROSITE" id="PS50893">
    <property type="entry name" value="ABC_TRANSPORTER_2"/>
    <property type="match status" value="1"/>
</dbReference>
<evidence type="ECO:0000256" key="2">
    <source>
        <dbReference type="ARBA" id="ARBA00022448"/>
    </source>
</evidence>
<accession>A0A2T4PR87</accession>
<evidence type="ECO:0000259" key="5">
    <source>
        <dbReference type="PROSITE" id="PS50893"/>
    </source>
</evidence>
<evidence type="ECO:0000256" key="3">
    <source>
        <dbReference type="ARBA" id="ARBA00022741"/>
    </source>
</evidence>
<dbReference type="PANTHER" id="PTHR42734">
    <property type="entry name" value="METAL TRANSPORT SYSTEM ATP-BINDING PROTEIN TM_0124-RELATED"/>
    <property type="match status" value="1"/>
</dbReference>
<dbReference type="EMBL" id="PZFK01000026">
    <property type="protein sequence ID" value="PTI28564.1"/>
    <property type="molecule type" value="Genomic_DNA"/>
</dbReference>
<dbReference type="InterPro" id="IPR017871">
    <property type="entry name" value="ABC_transporter-like_CS"/>
</dbReference>
<dbReference type="InterPro" id="IPR003439">
    <property type="entry name" value="ABC_transporter-like_ATP-bd"/>
</dbReference>
<sequence>MLQVKNMDLFIGQQHILHDVNLTIESSGELIGIMGPNGAGKSSLIKSILGEFNATGEAFWNGKPLKQQLTQLTYIPQRNQLDLDFPITVKDSLITGYYQTSGWFRPIKKEAYIKRDRLLADLQLTDLKDKTLNQLSGGQLQRVLLAKALMKDGDLLCLDEPFVGIDFRSEEIMIQILRQLKSEGKLILIVHHDIHKAKEYFDRILLLNRSIKFFGSASEALSDENIKEVFLKEGVTL</sequence>
<gene>
    <name evidence="6" type="ORF">BU072_11160</name>
</gene>
<evidence type="ECO:0000313" key="7">
    <source>
        <dbReference type="Proteomes" id="UP000241209"/>
    </source>
</evidence>
<feature type="domain" description="ABC transporter" evidence="5">
    <location>
        <begin position="2"/>
        <end position="234"/>
    </location>
</feature>
<evidence type="ECO:0000256" key="4">
    <source>
        <dbReference type="ARBA" id="ARBA00022840"/>
    </source>
</evidence>
<comment type="caution">
    <text evidence="6">The sequence shown here is derived from an EMBL/GenBank/DDBJ whole genome shotgun (WGS) entry which is preliminary data.</text>
</comment>
<proteinExistence type="inferred from homology"/>
<dbReference type="Pfam" id="PF00005">
    <property type="entry name" value="ABC_tran"/>
    <property type="match status" value="1"/>
</dbReference>
<dbReference type="PANTHER" id="PTHR42734:SF5">
    <property type="entry name" value="IRON TRANSPORT SYSTEM ATP-BINDING PROTEIN HI_0361-RELATED"/>
    <property type="match status" value="1"/>
</dbReference>
<dbReference type="RefSeq" id="WP_107537123.1">
    <property type="nucleotide sequence ID" value="NZ_CANQVP010000063.1"/>
</dbReference>
<dbReference type="STRING" id="1167632.GCA_000286335_01815"/>
<dbReference type="GO" id="GO:0005524">
    <property type="term" value="F:ATP binding"/>
    <property type="evidence" value="ECO:0007669"/>
    <property type="project" value="UniProtKB-KW"/>
</dbReference>
<dbReference type="SUPFAM" id="SSF52540">
    <property type="entry name" value="P-loop containing nucleoside triphosphate hydrolases"/>
    <property type="match status" value="1"/>
</dbReference>
<protein>
    <submittedName>
        <fullName evidence="6">Metal ABC transporter ATP-binding protein</fullName>
    </submittedName>
</protein>
<dbReference type="InterPro" id="IPR003593">
    <property type="entry name" value="AAA+_ATPase"/>
</dbReference>
<keyword evidence="2" id="KW-0813">Transport</keyword>
<dbReference type="SMART" id="SM00382">
    <property type="entry name" value="AAA"/>
    <property type="match status" value="1"/>
</dbReference>
<evidence type="ECO:0000313" key="6">
    <source>
        <dbReference type="EMBL" id="PTI28564.1"/>
    </source>
</evidence>
<comment type="similarity">
    <text evidence="1">Belongs to the ABC transporter superfamily.</text>
</comment>
<dbReference type="AlphaFoldDB" id="A0A2T4PR87"/>
<dbReference type="InterPro" id="IPR027417">
    <property type="entry name" value="P-loop_NTPase"/>
</dbReference>
<organism evidence="6 7">
    <name type="scientific">Mammaliicoccus vitulinus</name>
    <dbReference type="NCBI Taxonomy" id="71237"/>
    <lineage>
        <taxon>Bacteria</taxon>
        <taxon>Bacillati</taxon>
        <taxon>Bacillota</taxon>
        <taxon>Bacilli</taxon>
        <taxon>Bacillales</taxon>
        <taxon>Staphylococcaceae</taxon>
        <taxon>Mammaliicoccus</taxon>
    </lineage>
</organism>
<dbReference type="Gene3D" id="3.40.50.300">
    <property type="entry name" value="P-loop containing nucleotide triphosphate hydrolases"/>
    <property type="match status" value="1"/>
</dbReference>
<dbReference type="Proteomes" id="UP000241209">
    <property type="component" value="Unassembled WGS sequence"/>
</dbReference>
<dbReference type="CDD" id="cd03235">
    <property type="entry name" value="ABC_Metallic_Cations"/>
    <property type="match status" value="1"/>
</dbReference>
<evidence type="ECO:0000256" key="1">
    <source>
        <dbReference type="ARBA" id="ARBA00005417"/>
    </source>
</evidence>